<dbReference type="AlphaFoldDB" id="A0ABD5XYD3"/>
<proteinExistence type="predicted"/>
<dbReference type="RefSeq" id="WP_274324581.1">
    <property type="nucleotide sequence ID" value="NZ_CP118158.1"/>
</dbReference>
<dbReference type="Proteomes" id="UP001596432">
    <property type="component" value="Unassembled WGS sequence"/>
</dbReference>
<evidence type="ECO:0000313" key="3">
    <source>
        <dbReference type="Proteomes" id="UP001596432"/>
    </source>
</evidence>
<dbReference type="GeneID" id="78819228"/>
<reference evidence="2 3" key="1">
    <citation type="journal article" date="2019" name="Int. J. Syst. Evol. Microbiol.">
        <title>The Global Catalogue of Microorganisms (GCM) 10K type strain sequencing project: providing services to taxonomists for standard genome sequencing and annotation.</title>
        <authorList>
            <consortium name="The Broad Institute Genomics Platform"/>
            <consortium name="The Broad Institute Genome Sequencing Center for Infectious Disease"/>
            <person name="Wu L."/>
            <person name="Ma J."/>
        </authorList>
    </citation>
    <scope>NUCLEOTIDE SEQUENCE [LARGE SCALE GENOMIC DNA]</scope>
    <source>
        <strain evidence="2 3">XZYJT29</strain>
    </source>
</reference>
<name>A0ABD5XYD3_9EURY</name>
<comment type="caution">
    <text evidence="2">The sequence shown here is derived from an EMBL/GenBank/DDBJ whole genome shotgun (WGS) entry which is preliminary data.</text>
</comment>
<feature type="compositionally biased region" description="Low complexity" evidence="1">
    <location>
        <begin position="18"/>
        <end position="30"/>
    </location>
</feature>
<sequence>MARLTIEMPSELNRGNGTATERATAATEAESGYRTEDVDAATEAFVDWVDCWAGA</sequence>
<accession>A0ABD5XYD3</accession>
<feature type="region of interest" description="Disordered" evidence="1">
    <location>
        <begin position="1"/>
        <end position="35"/>
    </location>
</feature>
<dbReference type="EMBL" id="JBHTAS010000001">
    <property type="protein sequence ID" value="MFC7138981.1"/>
    <property type="molecule type" value="Genomic_DNA"/>
</dbReference>
<organism evidence="2 3">
    <name type="scientific">Halosimplex aquaticum</name>
    <dbReference type="NCBI Taxonomy" id="3026162"/>
    <lineage>
        <taxon>Archaea</taxon>
        <taxon>Methanobacteriati</taxon>
        <taxon>Methanobacteriota</taxon>
        <taxon>Stenosarchaea group</taxon>
        <taxon>Halobacteria</taxon>
        <taxon>Halobacteriales</taxon>
        <taxon>Haloarculaceae</taxon>
        <taxon>Halosimplex</taxon>
    </lineage>
</organism>
<evidence type="ECO:0000313" key="2">
    <source>
        <dbReference type="EMBL" id="MFC7138981.1"/>
    </source>
</evidence>
<protein>
    <submittedName>
        <fullName evidence="2">Uncharacterized protein</fullName>
    </submittedName>
</protein>
<gene>
    <name evidence="2" type="ORF">ACFQMA_03905</name>
</gene>
<keyword evidence="3" id="KW-1185">Reference proteome</keyword>
<evidence type="ECO:0000256" key="1">
    <source>
        <dbReference type="SAM" id="MobiDB-lite"/>
    </source>
</evidence>